<reference evidence="1" key="1">
    <citation type="journal article" date="2020" name="Stud. Mycol.">
        <title>101 Dothideomycetes genomes: a test case for predicting lifestyles and emergence of pathogens.</title>
        <authorList>
            <person name="Haridas S."/>
            <person name="Albert R."/>
            <person name="Binder M."/>
            <person name="Bloem J."/>
            <person name="Labutti K."/>
            <person name="Salamov A."/>
            <person name="Andreopoulos B."/>
            <person name="Baker S."/>
            <person name="Barry K."/>
            <person name="Bills G."/>
            <person name="Bluhm B."/>
            <person name="Cannon C."/>
            <person name="Castanera R."/>
            <person name="Culley D."/>
            <person name="Daum C."/>
            <person name="Ezra D."/>
            <person name="Gonzalez J."/>
            <person name="Henrissat B."/>
            <person name="Kuo A."/>
            <person name="Liang C."/>
            <person name="Lipzen A."/>
            <person name="Lutzoni F."/>
            <person name="Magnuson J."/>
            <person name="Mondo S."/>
            <person name="Nolan M."/>
            <person name="Ohm R."/>
            <person name="Pangilinan J."/>
            <person name="Park H.-J."/>
            <person name="Ramirez L."/>
            <person name="Alfaro M."/>
            <person name="Sun H."/>
            <person name="Tritt A."/>
            <person name="Yoshinaga Y."/>
            <person name="Zwiers L.-H."/>
            <person name="Turgeon B."/>
            <person name="Goodwin S."/>
            <person name="Spatafora J."/>
            <person name="Crous P."/>
            <person name="Grigoriev I."/>
        </authorList>
    </citation>
    <scope>NUCLEOTIDE SEQUENCE</scope>
    <source>
        <strain evidence="1">CBS 121410</strain>
    </source>
</reference>
<protein>
    <submittedName>
        <fullName evidence="1">Uncharacterized protein</fullName>
    </submittedName>
</protein>
<name>A0A6A5YFT8_9PEZI</name>
<gene>
    <name evidence="1" type="ORF">K490DRAFT_63794</name>
</gene>
<evidence type="ECO:0000313" key="1">
    <source>
        <dbReference type="EMBL" id="KAF2089661.1"/>
    </source>
</evidence>
<evidence type="ECO:0000313" key="2">
    <source>
        <dbReference type="Proteomes" id="UP000799776"/>
    </source>
</evidence>
<keyword evidence="2" id="KW-1185">Reference proteome</keyword>
<sequence length="188" mass="21741">MTGRLFSNMELFEHPPKRITLTESETRESFDVKFQDIRWYSWLKALACEEFRQDLDELDVDFSLQGRHTIKIKSTSWDSGDYWIALTAKPIVTVRFIIKAPSALDQSTTAHPQLRPLGKLVKADWNRFNNALKASRTLLVLPAQHRGSRVNSTADIQSILWRLHTNMQSILNLALRSGWMDSMDHMVL</sequence>
<dbReference type="AlphaFoldDB" id="A0A6A5YFT8"/>
<dbReference type="Proteomes" id="UP000799776">
    <property type="component" value="Unassembled WGS sequence"/>
</dbReference>
<proteinExistence type="predicted"/>
<accession>A0A6A5YFT8</accession>
<organism evidence="1 2">
    <name type="scientific">Saccharata proteae CBS 121410</name>
    <dbReference type="NCBI Taxonomy" id="1314787"/>
    <lineage>
        <taxon>Eukaryota</taxon>
        <taxon>Fungi</taxon>
        <taxon>Dikarya</taxon>
        <taxon>Ascomycota</taxon>
        <taxon>Pezizomycotina</taxon>
        <taxon>Dothideomycetes</taxon>
        <taxon>Dothideomycetes incertae sedis</taxon>
        <taxon>Botryosphaeriales</taxon>
        <taxon>Saccharataceae</taxon>
        <taxon>Saccharata</taxon>
    </lineage>
</organism>
<dbReference type="EMBL" id="ML978714">
    <property type="protein sequence ID" value="KAF2089661.1"/>
    <property type="molecule type" value="Genomic_DNA"/>
</dbReference>